<dbReference type="EMBL" id="JAATJV010396294">
    <property type="protein sequence ID" value="MBZ3884915.1"/>
    <property type="molecule type" value="Genomic_DNA"/>
</dbReference>
<reference evidence="6" key="1">
    <citation type="submission" date="2020-03" db="EMBL/GenBank/DDBJ databases">
        <title>Studies in the Genomics of Life Span.</title>
        <authorList>
            <person name="Glass D."/>
        </authorList>
    </citation>
    <scope>NUCLEOTIDE SEQUENCE</scope>
    <source>
        <strain evidence="6">SUZIE</strain>
        <tissue evidence="6">Muscle</tissue>
    </source>
</reference>
<feature type="transmembrane region" description="Helical" evidence="4">
    <location>
        <begin position="170"/>
        <end position="190"/>
    </location>
</feature>
<evidence type="ECO:0000313" key="7">
    <source>
        <dbReference type="Proteomes" id="UP001166674"/>
    </source>
</evidence>
<dbReference type="Pfam" id="PF25452">
    <property type="entry name" value="TM225"/>
    <property type="match status" value="1"/>
</dbReference>
<organism evidence="6 7">
    <name type="scientific">Sciurus carolinensis</name>
    <name type="common">Eastern gray squirrel</name>
    <dbReference type="NCBI Taxonomy" id="30640"/>
    <lineage>
        <taxon>Eukaryota</taxon>
        <taxon>Metazoa</taxon>
        <taxon>Chordata</taxon>
        <taxon>Craniata</taxon>
        <taxon>Vertebrata</taxon>
        <taxon>Euteleostomi</taxon>
        <taxon>Mammalia</taxon>
        <taxon>Eutheria</taxon>
        <taxon>Euarchontoglires</taxon>
        <taxon>Glires</taxon>
        <taxon>Rodentia</taxon>
        <taxon>Sciuromorpha</taxon>
        <taxon>Sciuridae</taxon>
        <taxon>Sciurinae</taxon>
        <taxon>Sciurini</taxon>
        <taxon>Sciurus</taxon>
    </lineage>
</organism>
<dbReference type="InterPro" id="IPR057351">
    <property type="entry name" value="TM225_dom"/>
</dbReference>
<comment type="caution">
    <text evidence="6">The sequence shown here is derived from an EMBL/GenBank/DDBJ whole genome shotgun (WGS) entry which is preliminary data.</text>
</comment>
<feature type="domain" description="Transmembrane protein 225" evidence="5">
    <location>
        <begin position="89"/>
        <end position="191"/>
    </location>
</feature>
<keyword evidence="3 4" id="KW-0472">Membrane</keyword>
<evidence type="ECO:0000256" key="1">
    <source>
        <dbReference type="ARBA" id="ARBA00004141"/>
    </source>
</evidence>
<feature type="transmembrane region" description="Helical" evidence="4">
    <location>
        <begin position="126"/>
        <end position="149"/>
    </location>
</feature>
<dbReference type="Proteomes" id="UP001166674">
    <property type="component" value="Unassembled WGS sequence"/>
</dbReference>
<sequence length="255" mass="28817">MNTCKKAQQAEEKLSISISMPSGFMSTRCISFQEDVRNGCLNHSRQCDAVLSWIHNLKQELNYWTLDKGLQAQGLNARTKSISDGVNGDGLQMIRIMMISVLVVSCSINFILGLYVTYIIPQNKYIYLIITLFNFFTGILLLSTLLLYNGMLRKGRSMYFSSFKITWVPITAYFAILLLIACGILSLLQYKVFANVCTCLKIHKSAKGCGSSIQVISLPERKEMPRSIVRMHAHSLNEETVNKPQVQARRVTWAV</sequence>
<dbReference type="InterPro" id="IPR033542">
    <property type="entry name" value="TM225"/>
</dbReference>
<evidence type="ECO:0000256" key="4">
    <source>
        <dbReference type="SAM" id="Phobius"/>
    </source>
</evidence>
<proteinExistence type="predicted"/>
<keyword evidence="7" id="KW-1185">Reference proteome</keyword>
<dbReference type="AlphaFoldDB" id="A0AA41N6V4"/>
<evidence type="ECO:0000256" key="2">
    <source>
        <dbReference type="ARBA" id="ARBA00022692"/>
    </source>
</evidence>
<dbReference type="GO" id="GO:0016020">
    <property type="term" value="C:membrane"/>
    <property type="evidence" value="ECO:0007669"/>
    <property type="project" value="UniProtKB-SubCell"/>
</dbReference>
<name>A0AA41N6V4_SCICA</name>
<dbReference type="PANTHER" id="PTHR36477">
    <property type="entry name" value="TRANSMEMBRANE PROTEIN 225"/>
    <property type="match status" value="1"/>
</dbReference>
<evidence type="ECO:0000259" key="5">
    <source>
        <dbReference type="Pfam" id="PF25452"/>
    </source>
</evidence>
<keyword evidence="2 4" id="KW-0812">Transmembrane</keyword>
<keyword evidence="4" id="KW-1133">Transmembrane helix</keyword>
<feature type="transmembrane region" description="Helical" evidence="4">
    <location>
        <begin position="96"/>
        <end position="120"/>
    </location>
</feature>
<accession>A0AA41N6V4</accession>
<dbReference type="PANTHER" id="PTHR36477:SF1">
    <property type="entry name" value="TRANSMEMBRANE PROTEIN 225"/>
    <property type="match status" value="1"/>
</dbReference>
<evidence type="ECO:0000256" key="3">
    <source>
        <dbReference type="ARBA" id="ARBA00023136"/>
    </source>
</evidence>
<evidence type="ECO:0000313" key="6">
    <source>
        <dbReference type="EMBL" id="MBZ3884915.1"/>
    </source>
</evidence>
<gene>
    <name evidence="6" type="ORF">SUZIE_180330</name>
</gene>
<protein>
    <submittedName>
        <fullName evidence="6">Transmembrane protein 225</fullName>
    </submittedName>
</protein>
<comment type="subcellular location">
    <subcellularLocation>
        <location evidence="1">Membrane</location>
        <topology evidence="1">Multi-pass membrane protein</topology>
    </subcellularLocation>
</comment>